<dbReference type="RefSeq" id="XP_031570141.1">
    <property type="nucleotide sequence ID" value="XM_031714281.1"/>
</dbReference>
<keyword evidence="2" id="KW-0472">Membrane</keyword>
<evidence type="ECO:0000256" key="3">
    <source>
        <dbReference type="SAM" id="SignalP"/>
    </source>
</evidence>
<dbReference type="InterPro" id="IPR042319">
    <property type="entry name" value="GINM1"/>
</dbReference>
<organism evidence="4 5">
    <name type="scientific">Actinia tenebrosa</name>
    <name type="common">Australian red waratah sea anemone</name>
    <dbReference type="NCBI Taxonomy" id="6105"/>
    <lineage>
        <taxon>Eukaryota</taxon>
        <taxon>Metazoa</taxon>
        <taxon>Cnidaria</taxon>
        <taxon>Anthozoa</taxon>
        <taxon>Hexacorallia</taxon>
        <taxon>Actiniaria</taxon>
        <taxon>Actiniidae</taxon>
        <taxon>Actinia</taxon>
    </lineage>
</organism>
<feature type="chain" id="PRO_5028006747" evidence="3">
    <location>
        <begin position="20"/>
        <end position="333"/>
    </location>
</feature>
<keyword evidence="2" id="KW-1133">Transmembrane helix</keyword>
<keyword evidence="3" id="KW-0732">Signal</keyword>
<reference evidence="5" key="1">
    <citation type="submission" date="2025-08" db="UniProtKB">
        <authorList>
            <consortium name="RefSeq"/>
        </authorList>
    </citation>
    <scope>IDENTIFICATION</scope>
    <source>
        <tissue evidence="5">Tentacle</tissue>
    </source>
</reference>
<feature type="region of interest" description="Disordered" evidence="1">
    <location>
        <begin position="220"/>
        <end position="247"/>
    </location>
</feature>
<protein>
    <submittedName>
        <fullName evidence="5">Uncharacterized protein LOC116304535</fullName>
    </submittedName>
</protein>
<sequence>MNRILSLIFSLILITASLGDDKNIQKSETAKITVSESEKKNQERVEINVETTKIERDGLGNFKDAQVLKVAFQVTVIEGNIHVNGLRAQHGAVTAFHFHAEIDEISQSKQVLRHHTAPIMIRVLVIEGSQAVGANHIDKLDVEAQIVEIDGKLVKEIDVTQMVIKLDSAKNELLKERKVTIIRVAESKITSHAPKSDIHVHNRGGHLPDKPFHATKEDMEHFRKQGKPMKPKKPLHSEKTSNGGKTDQYEHSICKGFHNLPFGARLSIFLLLTIIGLTTVFCCVRAFCCKPPAKGKKFNLDEFDDKCDFDGVFDAPPLDTKIPLEKQKLVLEA</sequence>
<evidence type="ECO:0000256" key="1">
    <source>
        <dbReference type="SAM" id="MobiDB-lite"/>
    </source>
</evidence>
<feature type="signal peptide" evidence="3">
    <location>
        <begin position="1"/>
        <end position="19"/>
    </location>
</feature>
<feature type="transmembrane region" description="Helical" evidence="2">
    <location>
        <begin position="266"/>
        <end position="288"/>
    </location>
</feature>
<feature type="compositionally biased region" description="Basic residues" evidence="1">
    <location>
        <begin position="224"/>
        <end position="234"/>
    </location>
</feature>
<evidence type="ECO:0000313" key="4">
    <source>
        <dbReference type="Proteomes" id="UP000515163"/>
    </source>
</evidence>
<evidence type="ECO:0000256" key="2">
    <source>
        <dbReference type="SAM" id="Phobius"/>
    </source>
</evidence>
<dbReference type="GeneID" id="116304535"/>
<dbReference type="OrthoDB" id="5969037at2759"/>
<name>A0A6P8ISH9_ACTTE</name>
<dbReference type="AlphaFoldDB" id="A0A6P8ISH9"/>
<dbReference type="Proteomes" id="UP000515163">
    <property type="component" value="Unplaced"/>
</dbReference>
<dbReference type="KEGG" id="aten:116304535"/>
<dbReference type="InParanoid" id="A0A6P8ISH9"/>
<gene>
    <name evidence="5" type="primary">LOC116304535</name>
</gene>
<dbReference type="PANTHER" id="PTHR28549:SF2">
    <property type="entry name" value="EXPRESSED PROTEIN"/>
    <property type="match status" value="1"/>
</dbReference>
<dbReference type="PANTHER" id="PTHR28549">
    <property type="entry name" value="GLYCOPROTEIN INTEGRAL MEMBRANE PROTEIN 1"/>
    <property type="match status" value="1"/>
</dbReference>
<proteinExistence type="predicted"/>
<evidence type="ECO:0000313" key="5">
    <source>
        <dbReference type="RefSeq" id="XP_031570141.1"/>
    </source>
</evidence>
<keyword evidence="4" id="KW-1185">Reference proteome</keyword>
<keyword evidence="2" id="KW-0812">Transmembrane</keyword>
<accession>A0A6P8ISH9</accession>